<protein>
    <submittedName>
        <fullName evidence="1">Uncharacterized protein</fullName>
    </submittedName>
</protein>
<evidence type="ECO:0000313" key="1">
    <source>
        <dbReference type="EMBL" id="GAF91601.1"/>
    </source>
</evidence>
<dbReference type="Gene3D" id="3.40.50.2000">
    <property type="entry name" value="Glycogen Phosphorylase B"/>
    <property type="match status" value="2"/>
</dbReference>
<dbReference type="GO" id="GO:0005992">
    <property type="term" value="P:trehalose biosynthetic process"/>
    <property type="evidence" value="ECO:0007669"/>
    <property type="project" value="InterPro"/>
</dbReference>
<reference evidence="1" key="1">
    <citation type="journal article" date="2014" name="Front. Microbiol.">
        <title>High frequency of phylogenetically diverse reductive dehalogenase-homologous genes in deep subseafloor sedimentary metagenomes.</title>
        <authorList>
            <person name="Kawai M."/>
            <person name="Futagami T."/>
            <person name="Toyoda A."/>
            <person name="Takaki Y."/>
            <person name="Nishi S."/>
            <person name="Hori S."/>
            <person name="Arai W."/>
            <person name="Tsubouchi T."/>
            <person name="Morono Y."/>
            <person name="Uchiyama I."/>
            <person name="Ito T."/>
            <person name="Fujiyama A."/>
            <person name="Inagaki F."/>
            <person name="Takami H."/>
        </authorList>
    </citation>
    <scope>NUCLEOTIDE SEQUENCE</scope>
    <source>
        <strain evidence="1">Expedition CK06-06</strain>
    </source>
</reference>
<dbReference type="GO" id="GO:0005829">
    <property type="term" value="C:cytosol"/>
    <property type="evidence" value="ECO:0007669"/>
    <property type="project" value="TreeGrafter"/>
</dbReference>
<dbReference type="EMBL" id="BARS01012923">
    <property type="protein sequence ID" value="GAF91601.1"/>
    <property type="molecule type" value="Genomic_DNA"/>
</dbReference>
<feature type="non-terminal residue" evidence="1">
    <location>
        <position position="186"/>
    </location>
</feature>
<proteinExistence type="predicted"/>
<dbReference type="AlphaFoldDB" id="X0TWP5"/>
<organism evidence="1">
    <name type="scientific">marine sediment metagenome</name>
    <dbReference type="NCBI Taxonomy" id="412755"/>
    <lineage>
        <taxon>unclassified sequences</taxon>
        <taxon>metagenomes</taxon>
        <taxon>ecological metagenomes</taxon>
    </lineage>
</organism>
<dbReference type="PANTHER" id="PTHR10788">
    <property type="entry name" value="TREHALOSE-6-PHOSPHATE SYNTHASE"/>
    <property type="match status" value="1"/>
</dbReference>
<dbReference type="GO" id="GO:0003825">
    <property type="term" value="F:alpha,alpha-trehalose-phosphate synthase (UDP-forming) activity"/>
    <property type="evidence" value="ECO:0007669"/>
    <property type="project" value="TreeGrafter"/>
</dbReference>
<accession>X0TWP5</accession>
<dbReference type="InterPro" id="IPR001830">
    <property type="entry name" value="Glyco_trans_20"/>
</dbReference>
<dbReference type="Pfam" id="PF00982">
    <property type="entry name" value="Glyco_transf_20"/>
    <property type="match status" value="1"/>
</dbReference>
<dbReference type="SUPFAM" id="SSF53756">
    <property type="entry name" value="UDP-Glycosyltransferase/glycogen phosphorylase"/>
    <property type="match status" value="1"/>
</dbReference>
<dbReference type="PANTHER" id="PTHR10788:SF106">
    <property type="entry name" value="BCDNA.GH08860"/>
    <property type="match status" value="1"/>
</dbReference>
<comment type="caution">
    <text evidence="1">The sequence shown here is derived from an EMBL/GenBank/DDBJ whole genome shotgun (WGS) entry which is preliminary data.</text>
</comment>
<gene>
    <name evidence="1" type="ORF">S01H1_22759</name>
</gene>
<sequence>AVLQEVGDRKALVFVQDYHFTLLPRLIKERNPSIIVAQFWHIPWPNPEVMRICPWQEEILHGLLGNDLLGFQVRYYSDNFLNTVNSSIECKVDWERRIVSQRGKKTAVRSFPISIDFAKFSRGARQPSVAEEVNRLRKQLGLSQEIIGIGIDRVDYTKGIPDRLRAIDCFFEKYPDYQKRMVFVQV</sequence>
<name>X0TWP5_9ZZZZ</name>
<feature type="non-terminal residue" evidence="1">
    <location>
        <position position="1"/>
    </location>
</feature>
<dbReference type="GO" id="GO:0004805">
    <property type="term" value="F:trehalose-phosphatase activity"/>
    <property type="evidence" value="ECO:0007669"/>
    <property type="project" value="TreeGrafter"/>
</dbReference>